<comment type="caution">
    <text evidence="1">The sequence shown here is derived from an EMBL/GenBank/DDBJ whole genome shotgun (WGS) entry which is preliminary data.</text>
</comment>
<protein>
    <submittedName>
        <fullName evidence="1">Uncharacterized protein</fullName>
    </submittedName>
</protein>
<proteinExistence type="predicted"/>
<keyword evidence="2" id="KW-1185">Reference proteome</keyword>
<gene>
    <name evidence="1" type="ORF">KEF29_07375</name>
</gene>
<dbReference type="AlphaFoldDB" id="A0A941F8X9"/>
<organism evidence="1 2">
    <name type="scientific">Streptomyces tuirus</name>
    <dbReference type="NCBI Taxonomy" id="68278"/>
    <lineage>
        <taxon>Bacteria</taxon>
        <taxon>Bacillati</taxon>
        <taxon>Actinomycetota</taxon>
        <taxon>Actinomycetes</taxon>
        <taxon>Kitasatosporales</taxon>
        <taxon>Streptomycetaceae</taxon>
        <taxon>Streptomyces</taxon>
    </lineage>
</organism>
<evidence type="ECO:0000313" key="1">
    <source>
        <dbReference type="EMBL" id="MBR8639203.1"/>
    </source>
</evidence>
<dbReference type="EMBL" id="JAGTPG010000001">
    <property type="protein sequence ID" value="MBR8639203.1"/>
    <property type="molecule type" value="Genomic_DNA"/>
</dbReference>
<name>A0A941F8X9_9ACTN</name>
<accession>A0A941F8X9</accession>
<dbReference type="Proteomes" id="UP000682308">
    <property type="component" value="Unassembled WGS sequence"/>
</dbReference>
<reference evidence="1 2" key="1">
    <citation type="submission" date="2021-04" db="EMBL/GenBank/DDBJ databases">
        <title>Characterization of the biosynthetic gene cluster of new lipopeptides with antitumor activity in the genome of the marine Streptomyces PHM034.</title>
        <authorList>
            <person name="Ceniceros A."/>
            <person name="Canedo L."/>
            <person name="Mendez C."/>
            <person name="Olano C."/>
            <person name="Schleissner C."/>
            <person name="Cuevas C."/>
            <person name="De La Calle F."/>
            <person name="Salas J.A."/>
        </authorList>
    </citation>
    <scope>NUCLEOTIDE SEQUENCE [LARGE SCALE GENOMIC DNA]</scope>
    <source>
        <strain evidence="1 2">PHM034</strain>
    </source>
</reference>
<sequence>MPRFGDNVPRTLAFASGYAVLDPLTGAPAQFVDDLSPARQFLLDNVATTWHSVEHQWGSGHVITDRGGARWHTPAELRQADDGAVEAVHTPLPGVRVEIRRQVREGLLCERYTVVNAAGEPLTITGLGVQTPFADLYDGAEASLERAVHAHLFTGGTWAWALAQPMSGEGRCLGLIVREGAVRAYAVESRNQNSQSDVRGHLVLLVTDQARNPEAFGGQPVLRLGPGESTTVAWELGWYASARDFTAATRPPAVFSAYAAELGEPIVVEASSVSSPDPDVKVERAAEGRYRVQASRHGSFRLDVADGGRTEVLFHLPLEEVVRRRVAYITRYQRARERPGLLRHAFVPVDTRTGLTQATSGWADWTDGSERIAMPLLLQAAVARGLADAEEIEPLLEGWAGFARRHLLDESAAPRRGSQTWHTGPRLYDTPWLAGFFDDRHRAHGRQDDLDLAVRILERSFELGGAAHLSIGLSPTTLAVCGSLEAAGQPDRAEKLREQLIDSARTFVAAGRRLPAHEVAYEQSIVAPLLDLLTDAHTLTGDPLFHDAIAERLPWLLAFGGPQPHARLHGIAIRHWDGYWFGANRLWGDVFPHYWSALTAVTLLRLPATLRTDDTDRLAEAILRANMANYYEDGSATCAFVMPSTIDGRAAHTADPLANDQDWHLLLWMRAQRQAVASHADQTRPPRLRPQE</sequence>
<evidence type="ECO:0000313" key="2">
    <source>
        <dbReference type="Proteomes" id="UP000682308"/>
    </source>
</evidence>